<accession>A0A7Z7D2Y4</accession>
<gene>
    <name evidence="7" type="ORF">SAMN04487751_2509</name>
</gene>
<dbReference type="RefSeq" id="WP_231478705.1">
    <property type="nucleotide sequence ID" value="NZ_FOQZ01000004.1"/>
</dbReference>
<name>A0A7Z7D2Y4_9MICO</name>
<keyword evidence="3 6" id="KW-0812">Transmembrane</keyword>
<protein>
    <submittedName>
        <fullName evidence="7">Membrane protein</fullName>
    </submittedName>
</protein>
<dbReference type="EMBL" id="FOQZ01000004">
    <property type="protein sequence ID" value="SFI65250.1"/>
    <property type="molecule type" value="Genomic_DNA"/>
</dbReference>
<dbReference type="PANTHER" id="PTHR30213:SF1">
    <property type="entry name" value="INNER MEMBRANE PROTEIN YHJD"/>
    <property type="match status" value="1"/>
</dbReference>
<evidence type="ECO:0000313" key="8">
    <source>
        <dbReference type="Proteomes" id="UP000198702"/>
    </source>
</evidence>
<evidence type="ECO:0000256" key="2">
    <source>
        <dbReference type="ARBA" id="ARBA00022475"/>
    </source>
</evidence>
<comment type="caution">
    <text evidence="7">The sequence shown here is derived from an EMBL/GenBank/DDBJ whole genome shotgun (WGS) entry which is preliminary data.</text>
</comment>
<dbReference type="Proteomes" id="UP000198702">
    <property type="component" value="Unassembled WGS sequence"/>
</dbReference>
<evidence type="ECO:0000256" key="4">
    <source>
        <dbReference type="ARBA" id="ARBA00022989"/>
    </source>
</evidence>
<dbReference type="AlphaFoldDB" id="A0A7Z7D2Y4"/>
<feature type="transmembrane region" description="Helical" evidence="6">
    <location>
        <begin position="150"/>
        <end position="173"/>
    </location>
</feature>
<keyword evidence="4 6" id="KW-1133">Transmembrane helix</keyword>
<sequence>MPDPASGDPVSRHAPHRVAEAARAEEESLRVRWEAHQIALRQRFDAPINRATEITQRTLGWFPIRVWRHFLQNNGFLLSAGVSYQALFAFFAAIYVAFAAVGLWLGGSPAAIQGLIEVINSYIPGLIGDADDGLISHAQVEQITSGNSGVLAVTGGIALLAAAWTAIGFVTFARRAVRDIFGLPYDDRSYLLLKARDLLAAVAFGSALIVGSVLSALGTWSLRAVLALFGFGTGSFLYDGTVQVLSVLVSLLINAAALAALFWFLTGTSRRWRTIWPGALVGGIAITLLQLAAGLLLAYTPSNPLLATFAIFVGLLVWFRVMGMATLLSAAWIAVTAKDENVPLMERSEADRLREEHEALLLAAHVRLRTAEEARAAAPWYRRWRADRAVRQAVDELADVVAAAPPAPRRRGSLLE</sequence>
<feature type="transmembrane region" description="Helical" evidence="6">
    <location>
        <begin position="242"/>
        <end position="266"/>
    </location>
</feature>
<proteinExistence type="predicted"/>
<evidence type="ECO:0000256" key="1">
    <source>
        <dbReference type="ARBA" id="ARBA00004651"/>
    </source>
</evidence>
<keyword evidence="2" id="KW-1003">Cell membrane</keyword>
<evidence type="ECO:0000256" key="6">
    <source>
        <dbReference type="SAM" id="Phobius"/>
    </source>
</evidence>
<feature type="transmembrane region" description="Helical" evidence="6">
    <location>
        <begin position="198"/>
        <end position="222"/>
    </location>
</feature>
<keyword evidence="5 6" id="KW-0472">Membrane</keyword>
<evidence type="ECO:0000313" key="7">
    <source>
        <dbReference type="EMBL" id="SFI65250.1"/>
    </source>
</evidence>
<feature type="transmembrane region" description="Helical" evidence="6">
    <location>
        <begin position="305"/>
        <end position="335"/>
    </location>
</feature>
<dbReference type="InterPro" id="IPR017039">
    <property type="entry name" value="Virul_fac_BrkB"/>
</dbReference>
<evidence type="ECO:0000256" key="5">
    <source>
        <dbReference type="ARBA" id="ARBA00023136"/>
    </source>
</evidence>
<reference evidence="7 8" key="1">
    <citation type="submission" date="2016-10" db="EMBL/GenBank/DDBJ databases">
        <authorList>
            <person name="Varghese N."/>
            <person name="Submissions S."/>
        </authorList>
    </citation>
    <scope>NUCLEOTIDE SEQUENCE [LARGE SCALE GENOMIC DNA]</scope>
    <source>
        <strain evidence="7 8">UNC380MFSha3.1</strain>
    </source>
</reference>
<comment type="subcellular location">
    <subcellularLocation>
        <location evidence="1">Cell membrane</location>
        <topology evidence="1">Multi-pass membrane protein</topology>
    </subcellularLocation>
</comment>
<dbReference type="PANTHER" id="PTHR30213">
    <property type="entry name" value="INNER MEMBRANE PROTEIN YHJD"/>
    <property type="match status" value="1"/>
</dbReference>
<feature type="transmembrane region" description="Helical" evidence="6">
    <location>
        <begin position="278"/>
        <end position="299"/>
    </location>
</feature>
<feature type="transmembrane region" description="Helical" evidence="6">
    <location>
        <begin position="75"/>
        <end position="105"/>
    </location>
</feature>
<evidence type="ECO:0000256" key="3">
    <source>
        <dbReference type="ARBA" id="ARBA00022692"/>
    </source>
</evidence>
<dbReference type="GO" id="GO:0005886">
    <property type="term" value="C:plasma membrane"/>
    <property type="evidence" value="ECO:0007669"/>
    <property type="project" value="UniProtKB-SubCell"/>
</dbReference>
<organism evidence="7 8">
    <name type="scientific">Microbacterium saccharophilum</name>
    <dbReference type="NCBI Taxonomy" id="1213358"/>
    <lineage>
        <taxon>Bacteria</taxon>
        <taxon>Bacillati</taxon>
        <taxon>Actinomycetota</taxon>
        <taxon>Actinomycetes</taxon>
        <taxon>Micrococcales</taxon>
        <taxon>Microbacteriaceae</taxon>
        <taxon>Microbacterium</taxon>
    </lineage>
</organism>
<dbReference type="Pfam" id="PF03631">
    <property type="entry name" value="Virul_fac_BrkB"/>
    <property type="match status" value="1"/>
</dbReference>